<dbReference type="InterPro" id="IPR001849">
    <property type="entry name" value="PH_domain"/>
</dbReference>
<feature type="region of interest" description="Disordered" evidence="1">
    <location>
        <begin position="1074"/>
        <end position="1140"/>
    </location>
</feature>
<feature type="transmembrane region" description="Helical" evidence="2">
    <location>
        <begin position="738"/>
        <end position="762"/>
    </location>
</feature>
<dbReference type="OrthoDB" id="430443at2759"/>
<reference evidence="4 5" key="1">
    <citation type="submission" date="2016-02" db="EMBL/GenBank/DDBJ databases">
        <title>Genome analysis of coral dinoflagellate symbionts highlights evolutionary adaptations to a symbiotic lifestyle.</title>
        <authorList>
            <person name="Aranda M."/>
            <person name="Li Y."/>
            <person name="Liew Y.J."/>
            <person name="Baumgarten S."/>
            <person name="Simakov O."/>
            <person name="Wilson M."/>
            <person name="Piel J."/>
            <person name="Ashoor H."/>
            <person name="Bougouffa S."/>
            <person name="Bajic V.B."/>
            <person name="Ryu T."/>
            <person name="Ravasi T."/>
            <person name="Bayer T."/>
            <person name="Micklem G."/>
            <person name="Kim H."/>
            <person name="Bhak J."/>
            <person name="Lajeunesse T.C."/>
            <person name="Voolstra C.R."/>
        </authorList>
    </citation>
    <scope>NUCLEOTIDE SEQUENCE [LARGE SCALE GENOMIC DNA]</scope>
    <source>
        <strain evidence="4 5">CCMP2467</strain>
    </source>
</reference>
<feature type="transmembrane region" description="Helical" evidence="2">
    <location>
        <begin position="421"/>
        <end position="443"/>
    </location>
</feature>
<feature type="transmembrane region" description="Helical" evidence="2">
    <location>
        <begin position="517"/>
        <end position="538"/>
    </location>
</feature>
<keyword evidence="2" id="KW-0812">Transmembrane</keyword>
<evidence type="ECO:0000256" key="2">
    <source>
        <dbReference type="SAM" id="Phobius"/>
    </source>
</evidence>
<feature type="region of interest" description="Disordered" evidence="1">
    <location>
        <begin position="1302"/>
        <end position="1335"/>
    </location>
</feature>
<evidence type="ECO:0000313" key="4">
    <source>
        <dbReference type="EMBL" id="OLP99233.1"/>
    </source>
</evidence>
<sequence>MRTNKRTVPKALAKKRMKGAVQAGKVSELDMDPLQRDIKVARFWDSEIQKEGLVWTRLWQPPYKADSVPALLDYFDEVYVWVSALQNSAKRCDSIGHAAKLVKDILPSGDVDRCRTFVRAIKLVVQGLDESLHELHHLLQEPNQKTGLAFMSSQNLCNLLQGETTPASTKASFSLLDGINLLDLDAQSAKKAPEVAAGEAVKWSTKALRVSLQRIGGLIAAGSAFAARDWRVQARASEAVTASDDLDIPLTVPRLRQTFLSELSDGMDDDTVSSDESYEVNAQVASEWVDVEMDADANDSNVDEEQFHNALKVLKITQHVARMQLSRPEMLRVTSARHVLGRCGQGLRGDPARSDLYGLSRQVNDIHEFCSHSWHGRAWEKVVLLLLVFNGLPALLMGTLAVVLTLALLEAHSICSGEAWYCNHAAISTSLGLPVTALTFLFWQSRREVFLDKICIHQIDELLKLEGVLNVAAMVKLSKSMLVCWDTTYIRRLWCVLEIAAFLQSHEEDAPLHIKPVTWAPVTAILFLGCWFMCLILLSAMEGLWRSDVWLGEPLVPFALAVSVFMPISILCFSSTSALLRSHVRAVDSMVEQLRAFSLQHDTVCHCCTANHLDKDGQRTPCDRHFLEGSIRLWFGSVAEFDILVQRQVRAAFERKLGGFPAPYSWVIGAATPIAWSSFYYFIKLMTEGRYAMAIAELCYIASYWLAVIPIGAVFWARTARCLQTQRNRWWKEALVNIACSLSLVAVYTMNSLMMSILTLLLPLEWSRVAFAATQAVAGHSALFPPEGGFKTGRVPAAMEHAPALLDLHAEAIWLSRARRAKKARKSFQHGQSCKEDVPMLSISEQDLKAEAAALRRAHRAVGSQYPRSLNTGYMSPSQSSPGQEGLVEAAEGFEATEDPSPVASRGLRGDGSSDREEELRARLDVAEDLLEKTRPQAQEAARLRRRLAASESRAAEMEATSCAALRLCQELSAALELQNVEFQRYVDAIRRQTGPFLEQTAFIEAELGAVASSSPLQGEGEAARLLEELQSEQRQRRQKESELGEVRLQLERTVTDLQDAESRANELSAKLTHSEMEQNQDPGALEDHQEQGDSSAEAEAPIDQRDPASPLRQDQLIEEKRNRAQQRKQRRMDEAALPQGRAAASAITSLSKGMVVRKLCAGTLQWQPRLMQLSPAPPAGPQKLIWSKDIGRRVFGRRLTSLDLKEVTNVGLGADSLPDKLRHKEAGWRCFSVWTAQRSFFFKAGSDKEAEHAVLALSRLCPATQPIPLRSVILHRAVGKLGPDPAARAATLLQALRQAGRGKEEFVEQQEEPSEGEESSSPSDDIEETDKPGLAEAETRFLNMFRVTLPVGSDWQYDL</sequence>
<keyword evidence="2" id="KW-0472">Membrane</keyword>
<keyword evidence="5" id="KW-1185">Reference proteome</keyword>
<feature type="transmembrane region" description="Helical" evidence="2">
    <location>
        <begin position="695"/>
        <end position="717"/>
    </location>
</feature>
<feature type="compositionally biased region" description="Polar residues" evidence="1">
    <location>
        <begin position="867"/>
        <end position="883"/>
    </location>
</feature>
<feature type="compositionally biased region" description="Acidic residues" evidence="1">
    <location>
        <begin position="1308"/>
        <end position="1329"/>
    </location>
</feature>
<evidence type="ECO:0000313" key="5">
    <source>
        <dbReference type="Proteomes" id="UP000186817"/>
    </source>
</evidence>
<feature type="region of interest" description="Disordered" evidence="1">
    <location>
        <begin position="867"/>
        <end position="919"/>
    </location>
</feature>
<feature type="transmembrane region" description="Helical" evidence="2">
    <location>
        <begin position="664"/>
        <end position="683"/>
    </location>
</feature>
<feature type="compositionally biased region" description="Basic and acidic residues" evidence="1">
    <location>
        <begin position="908"/>
        <end position="919"/>
    </location>
</feature>
<proteinExistence type="predicted"/>
<evidence type="ECO:0000259" key="3">
    <source>
        <dbReference type="SMART" id="SM00233"/>
    </source>
</evidence>
<gene>
    <name evidence="4" type="ORF">AK812_SmicGene18249</name>
</gene>
<dbReference type="EMBL" id="LSRX01000370">
    <property type="protein sequence ID" value="OLP99233.1"/>
    <property type="molecule type" value="Genomic_DNA"/>
</dbReference>
<feature type="transmembrane region" description="Helical" evidence="2">
    <location>
        <begin position="558"/>
        <end position="580"/>
    </location>
</feature>
<accession>A0A1Q9DVL6</accession>
<comment type="caution">
    <text evidence="4">The sequence shown here is derived from an EMBL/GenBank/DDBJ whole genome shotgun (WGS) entry which is preliminary data.</text>
</comment>
<dbReference type="Proteomes" id="UP000186817">
    <property type="component" value="Unassembled WGS sequence"/>
</dbReference>
<name>A0A1Q9DVL6_SYMMI</name>
<protein>
    <recommendedName>
        <fullName evidence="3">PH domain-containing protein</fullName>
    </recommendedName>
</protein>
<keyword evidence="2" id="KW-1133">Transmembrane helix</keyword>
<feature type="domain" description="PH" evidence="3">
    <location>
        <begin position="1150"/>
        <end position="1265"/>
    </location>
</feature>
<organism evidence="4 5">
    <name type="scientific">Symbiodinium microadriaticum</name>
    <name type="common">Dinoflagellate</name>
    <name type="synonym">Zooxanthella microadriatica</name>
    <dbReference type="NCBI Taxonomy" id="2951"/>
    <lineage>
        <taxon>Eukaryota</taxon>
        <taxon>Sar</taxon>
        <taxon>Alveolata</taxon>
        <taxon>Dinophyceae</taxon>
        <taxon>Suessiales</taxon>
        <taxon>Symbiodiniaceae</taxon>
        <taxon>Symbiodinium</taxon>
    </lineage>
</organism>
<feature type="transmembrane region" description="Helical" evidence="2">
    <location>
        <begin position="382"/>
        <end position="409"/>
    </location>
</feature>
<dbReference type="SMART" id="SM00233">
    <property type="entry name" value="PH"/>
    <property type="match status" value="1"/>
</dbReference>
<evidence type="ECO:0000256" key="1">
    <source>
        <dbReference type="SAM" id="MobiDB-lite"/>
    </source>
</evidence>